<reference evidence="1 2" key="1">
    <citation type="submission" date="2020-08" db="EMBL/GenBank/DDBJ databases">
        <title>The genome sequence of type strain Novosphingobium flavum NBRC 111647.</title>
        <authorList>
            <person name="Liu Y."/>
        </authorList>
    </citation>
    <scope>NUCLEOTIDE SEQUENCE [LARGE SCALE GENOMIC DNA]</scope>
    <source>
        <strain evidence="1 2">NBRC 111647</strain>
    </source>
</reference>
<organism evidence="1 2">
    <name type="scientific">Novosphingobium flavum</name>
    <dbReference type="NCBI Taxonomy" id="1778672"/>
    <lineage>
        <taxon>Bacteria</taxon>
        <taxon>Pseudomonadati</taxon>
        <taxon>Pseudomonadota</taxon>
        <taxon>Alphaproteobacteria</taxon>
        <taxon>Sphingomonadales</taxon>
        <taxon>Sphingomonadaceae</taxon>
        <taxon>Novosphingobium</taxon>
    </lineage>
</organism>
<evidence type="ECO:0000313" key="1">
    <source>
        <dbReference type="EMBL" id="MBC2667202.1"/>
    </source>
</evidence>
<protein>
    <submittedName>
        <fullName evidence="1">Uncharacterized protein</fullName>
    </submittedName>
</protein>
<comment type="caution">
    <text evidence="1">The sequence shown here is derived from an EMBL/GenBank/DDBJ whole genome shotgun (WGS) entry which is preliminary data.</text>
</comment>
<dbReference type="RefSeq" id="WP_185665503.1">
    <property type="nucleotide sequence ID" value="NZ_JACLAW010000016.1"/>
</dbReference>
<dbReference type="AlphaFoldDB" id="A0A7X1FVM2"/>
<dbReference type="EMBL" id="JACLAW010000016">
    <property type="protein sequence ID" value="MBC2667202.1"/>
    <property type="molecule type" value="Genomic_DNA"/>
</dbReference>
<gene>
    <name evidence="1" type="ORF">H7F51_16905</name>
</gene>
<evidence type="ECO:0000313" key="2">
    <source>
        <dbReference type="Proteomes" id="UP000566813"/>
    </source>
</evidence>
<sequence length="206" mass="23629">MKFDFSNISVITTDTVVSHLEEGQCPTDEMLLEAAERVTPALMPAMMMRLLRTELGHQAQRKGRPRRNVPRNVLLAHRLRKLHRPNLPAKYLEWLVARLEGKVPRLSEFQRSLRCHNRIAKLKRNNAIRGIYDDLYPLIREHNSQSIEHPIIGTISVAPGSTPSERALATTANTVRWLLGYSPSPATIRNLVSGKNRTRFRESKRR</sequence>
<name>A0A7X1FVM2_9SPHN</name>
<accession>A0A7X1FVM2</accession>
<proteinExistence type="predicted"/>
<keyword evidence="2" id="KW-1185">Reference proteome</keyword>
<dbReference type="Proteomes" id="UP000566813">
    <property type="component" value="Unassembled WGS sequence"/>
</dbReference>